<dbReference type="SMR" id="A0A9Q9ZA75"/>
<proteinExistence type="inferred from homology"/>
<dbReference type="SMART" id="SM01359">
    <property type="entry name" value="A2M_N_2"/>
    <property type="match status" value="1"/>
</dbReference>
<dbReference type="FunFam" id="1.50.10.20:FF:000001">
    <property type="entry name" value="CD109 isoform 1"/>
    <property type="match status" value="1"/>
</dbReference>
<evidence type="ECO:0000256" key="4">
    <source>
        <dbReference type="ARBA" id="ARBA00022900"/>
    </source>
</evidence>
<dbReference type="Pfam" id="PF00207">
    <property type="entry name" value="A2M"/>
    <property type="match status" value="1"/>
</dbReference>
<accession>A0A9Q9ZA75</accession>
<dbReference type="Pfam" id="PF07703">
    <property type="entry name" value="A2M_BRD"/>
    <property type="match status" value="1"/>
</dbReference>
<name>A0A9Q9ZA75_CYPCA</name>
<organism evidence="11">
    <name type="scientific">Cyprinus carpio</name>
    <name type="common">Common carp</name>
    <dbReference type="NCBI Taxonomy" id="7962"/>
    <lineage>
        <taxon>Eukaryota</taxon>
        <taxon>Metazoa</taxon>
        <taxon>Chordata</taxon>
        <taxon>Craniata</taxon>
        <taxon>Vertebrata</taxon>
        <taxon>Euteleostomi</taxon>
        <taxon>Actinopterygii</taxon>
        <taxon>Neopterygii</taxon>
        <taxon>Teleostei</taxon>
        <taxon>Ostariophysi</taxon>
        <taxon>Cypriniformes</taxon>
        <taxon>Cyprinidae</taxon>
        <taxon>Cyprininae</taxon>
        <taxon>Cyprinus</taxon>
    </lineage>
</organism>
<dbReference type="InterPro" id="IPR019742">
    <property type="entry name" value="MacrogloblnA2_CS"/>
</dbReference>
<evidence type="ECO:0000256" key="2">
    <source>
        <dbReference type="ARBA" id="ARBA00022690"/>
    </source>
</evidence>
<dbReference type="Pfam" id="PF01835">
    <property type="entry name" value="MG2"/>
    <property type="match status" value="1"/>
</dbReference>
<dbReference type="InterPro" id="IPR011626">
    <property type="entry name" value="Alpha-macroglobulin_TED"/>
</dbReference>
<evidence type="ECO:0000259" key="10">
    <source>
        <dbReference type="SMART" id="SM01361"/>
    </source>
</evidence>
<evidence type="ECO:0000256" key="5">
    <source>
        <dbReference type="ARBA" id="ARBA00022966"/>
    </source>
</evidence>
<evidence type="ECO:0000259" key="9">
    <source>
        <dbReference type="SMART" id="SM01360"/>
    </source>
</evidence>
<dbReference type="InterPro" id="IPR047565">
    <property type="entry name" value="Alpha-macroglob_thiol-ester_cl"/>
</dbReference>
<sequence length="1500" mass="167152">MAFYSLRCVGGAMWDQVLDRSLKACVSLNSSVTAFTGASHLQMEWLQVFGVLGCLLLCSGTLTSPSPAQNPSYLISVSEVLRCGVPTTLSVTVLAEYPIKVTAELIHGNSSVAQTESTIPAGSTRLLALPPVFSDDMSYWYPYQLDVKGFVGANQVFSNSTTMVFSPKCMSIFIQTDKNNYQPGQTVKFRVVLVTPEGKPSEGQIDIFIRDPKGNMIRQWLSVDGFLGVVSKELNLSQNPPLGPWKIVAGIKDVVHEREFTVDNYALPKFEVNVDVPSVLHYEDILTGTVTAKYFHGKPVSGMMSVTYFHFFNGLNKHYQLKETIDGSAAITFDVPHSKRLGDHTYSYYDEYGPSEYVDISVNVTDVTGLTYNSSARVSIVMNKYNLEFLQHPQIIKPSMTFTAQLKLSTYDSQPLTAEEQSGSVRLAVTQSKFSPWTWTWDNNESLAPRMMNDTPSFSSIYDIPVENIDLPVTADGVMSFQIHLSDSVATLNIEARFKDAVQGLQLYRSYSSPSSSYIQLHRDSEPQVGQPLYLTLESSFNLAEFHYLVMSRGRVVDAGTVHSSSFSLNTNHSWTPEACVMVYHTLPDGEIVNDALQVTFTQVLRNTVSLSWSQDHAKPADSVFLSVSVSEAGSLLGILVVDKAALDSSKDNGITEKTVLEEFMSYSREMTHTDYSSMKMGDPYSIFMTCGVTVLTDAMPNQEIDQFFPAFPGADVYRNQLDSEAFQEPRKRKDFPETWIWLDANVSNSVSDSFQFTVPDSLTSWVAFAIVMSENLGLGISAPAELTVFRDFFVSLNLPAFLIRGELLLLEVNLFNYMDVDLEVMVVVAESWMFEFVSPDNGGFSLDNVRKASVLSNNITTLLFPIRATVLGEIPISVKATSVYSSDWVYKTVLVKPEGLEQSFTQTLFLEFQLNQKTLTRTMSFSFPPNVVPDSQRASISAVGDILGPSIDNLDSLVEMPYGCGEQNMIHFAPNIYVLQYMRSTKQSDEQTRNKAMSSMMEAYERELSYQRIDGSFSAFGDSDDSGSTWLSAFVLRCFLQAQDFISIDRMVMQRMAYWLLAHQNSDGSFNEPGRVIHTELQGGLDGPVSLTAYVLIALLEDAEYRSAYEGSISSAVSYLTSRLAQGISSNYSLSLVTYALSLANSTAAPSALTELLNRALIVDGVPTWRSPANVLYNSWQPSSSDIEISAYILLAMHRLRLMDEGFTLMKWLSKQRNHQGGYGSTQDTVMALHALSIYATFSNAESIDLSITVNSASGAAATFNIDRYNYLLQQSQDLPIEAEEEVDIEVVAEGKGFALFQLSVFYNVMNLRTSLRRRDMHTNEAFDLYIDVMDNEEFSVNLYICFRLRENQGLRQTGMAILDVGLLSGFSLAQNGVQLDDIVRRVETPSGRVILYLDTVTTVERCSEISTIQEFKVTNIQDAVVMIYDYYETQRRTVRSYTSETRRDMSVCSLCGPDCAQCGVQDIWLTDRTTSINQHPLLALSLTTALIILLSIYN</sequence>
<dbReference type="SMART" id="SM01361">
    <property type="entry name" value="A2M_recep"/>
    <property type="match status" value="1"/>
</dbReference>
<reference evidence="11" key="1">
    <citation type="submission" date="2025-08" db="UniProtKB">
        <authorList>
            <consortium name="RefSeq"/>
        </authorList>
    </citation>
    <scope>IDENTIFICATION</scope>
    <source>
        <tissue evidence="11">Muscle</tissue>
    </source>
</reference>
<dbReference type="GO" id="GO:0004867">
    <property type="term" value="F:serine-type endopeptidase inhibitor activity"/>
    <property type="evidence" value="ECO:0007669"/>
    <property type="project" value="UniProtKB-KW"/>
</dbReference>
<evidence type="ECO:0000256" key="7">
    <source>
        <dbReference type="ARBA" id="ARBA00023180"/>
    </source>
</evidence>
<dbReference type="InterPro" id="IPR011625">
    <property type="entry name" value="A2M_N_BRD"/>
</dbReference>
<dbReference type="PANTHER" id="PTHR11412">
    <property type="entry name" value="MACROGLOBULIN / COMPLEMENT"/>
    <property type="match status" value="1"/>
</dbReference>
<keyword evidence="5" id="KW-0882">Thioester bond</keyword>
<dbReference type="GO" id="GO:0005615">
    <property type="term" value="C:extracellular space"/>
    <property type="evidence" value="ECO:0007669"/>
    <property type="project" value="InterPro"/>
</dbReference>
<evidence type="ECO:0000259" key="8">
    <source>
        <dbReference type="SMART" id="SM01359"/>
    </source>
</evidence>
<keyword evidence="3" id="KW-0732">Signal</keyword>
<evidence type="ECO:0000313" key="11">
    <source>
        <dbReference type="RefSeq" id="XP_042634190.1"/>
    </source>
</evidence>
<dbReference type="InterPro" id="IPR001599">
    <property type="entry name" value="Macroglobln_a2"/>
</dbReference>
<dbReference type="InterPro" id="IPR041555">
    <property type="entry name" value="MG3"/>
</dbReference>
<dbReference type="InterPro" id="IPR050473">
    <property type="entry name" value="A2M/Complement_sys"/>
</dbReference>
<dbReference type="KEGG" id="ccar:109082362"/>
<dbReference type="FunFam" id="2.60.40.1930:FF:000001">
    <property type="entry name" value="CD109 isoform 3"/>
    <property type="match status" value="1"/>
</dbReference>
<feature type="domain" description="Alpha-macroglobulin receptor-binding" evidence="10">
    <location>
        <begin position="1359"/>
        <end position="1443"/>
    </location>
</feature>
<keyword evidence="6" id="KW-1015">Disulfide bond</keyword>
<dbReference type="PROSITE" id="PS00477">
    <property type="entry name" value="ALPHA_2_MACROGLOBULIN"/>
    <property type="match status" value="1"/>
</dbReference>
<comment type="similarity">
    <text evidence="1">Belongs to the protease inhibitor I39 (alpha-2-macroglobulin) family.</text>
</comment>
<dbReference type="SMART" id="SM01419">
    <property type="entry name" value="Thiol-ester_cl"/>
    <property type="match status" value="1"/>
</dbReference>
<evidence type="ECO:0000256" key="6">
    <source>
        <dbReference type="ARBA" id="ARBA00023157"/>
    </source>
</evidence>
<dbReference type="OrthoDB" id="9998011at2759"/>
<dbReference type="RefSeq" id="XP_042634190.1">
    <property type="nucleotide sequence ID" value="XM_042778256.1"/>
</dbReference>
<dbReference type="GeneID" id="109082362"/>
<keyword evidence="4" id="KW-0722">Serine protease inhibitor</keyword>
<evidence type="ECO:0000256" key="3">
    <source>
        <dbReference type="ARBA" id="ARBA00022729"/>
    </source>
</evidence>
<evidence type="ECO:0000256" key="1">
    <source>
        <dbReference type="ARBA" id="ARBA00010952"/>
    </source>
</evidence>
<gene>
    <name evidence="11" type="primary">LOC109082362</name>
</gene>
<dbReference type="SMART" id="SM01360">
    <property type="entry name" value="A2M"/>
    <property type="match status" value="1"/>
</dbReference>
<feature type="domain" description="Alpha-2-macroglobulin bait region" evidence="8">
    <location>
        <begin position="519"/>
        <end position="649"/>
    </location>
</feature>
<dbReference type="Pfam" id="PF17791">
    <property type="entry name" value="MG3"/>
    <property type="match status" value="1"/>
</dbReference>
<dbReference type="InterPro" id="IPR041813">
    <property type="entry name" value="A2M_TED"/>
</dbReference>
<dbReference type="Pfam" id="PF07678">
    <property type="entry name" value="TED_complement"/>
    <property type="match status" value="1"/>
</dbReference>
<dbReference type="Proteomes" id="UP001155660">
    <property type="component" value="Chromosome A20"/>
</dbReference>
<keyword evidence="7" id="KW-0325">Glycoprotein</keyword>
<dbReference type="Pfam" id="PF07677">
    <property type="entry name" value="A2M_recep"/>
    <property type="match status" value="1"/>
</dbReference>
<dbReference type="InterPro" id="IPR002890">
    <property type="entry name" value="MG2"/>
</dbReference>
<dbReference type="CDD" id="cd02897">
    <property type="entry name" value="A2M_2"/>
    <property type="match status" value="1"/>
</dbReference>
<feature type="domain" description="Alpha-2-macroglobulin" evidence="9">
    <location>
        <begin position="739"/>
        <end position="829"/>
    </location>
</feature>
<dbReference type="PANTHER" id="PTHR11412:SF136">
    <property type="entry name" value="CD109 ANTIGEN"/>
    <property type="match status" value="1"/>
</dbReference>
<protein>
    <submittedName>
        <fullName evidence="11">CD109 antigen-like isoform X1</fullName>
    </submittedName>
</protein>
<dbReference type="InterPro" id="IPR009048">
    <property type="entry name" value="A-macroglobulin_rcpt-bd"/>
</dbReference>
<keyword evidence="2" id="KW-0646">Protease inhibitor</keyword>